<dbReference type="RefSeq" id="WP_146325451.1">
    <property type="nucleotide sequence ID" value="NZ_BAABLR010000025.1"/>
</dbReference>
<evidence type="ECO:0000313" key="2">
    <source>
        <dbReference type="EMBL" id="TWT21021.1"/>
    </source>
</evidence>
<keyword evidence="3" id="KW-1185">Reference proteome</keyword>
<sequence length="99" mass="11460">MDRRADPYDSGLPHHRLSDPQFQHRQGLKLTHVPYLSLLQYLTTSVELDQPPTLCVAAKQRDQTVAQPNQMRVYSLLPDNHQANLGRPLKPRQRKLKLI</sequence>
<accession>A0A5C5U3G6</accession>
<feature type="region of interest" description="Disordered" evidence="1">
    <location>
        <begin position="1"/>
        <end position="21"/>
    </location>
</feature>
<evidence type="ECO:0000313" key="3">
    <source>
        <dbReference type="Proteomes" id="UP000320791"/>
    </source>
</evidence>
<dbReference type="AlphaFoldDB" id="A0A5C5U3G6"/>
<reference evidence="2 3" key="1">
    <citation type="submission" date="2019-08" db="EMBL/GenBank/DDBJ databases">
        <authorList>
            <person name="Lei W."/>
        </authorList>
    </citation>
    <scope>NUCLEOTIDE SEQUENCE [LARGE SCALE GENOMIC DNA]</scope>
    <source>
        <strain evidence="2 3">CCUG 58627</strain>
    </source>
</reference>
<dbReference type="Proteomes" id="UP000320791">
    <property type="component" value="Unassembled WGS sequence"/>
</dbReference>
<proteinExistence type="predicted"/>
<comment type="caution">
    <text evidence="2">The sequence shown here is derived from an EMBL/GenBank/DDBJ whole genome shotgun (WGS) entry which is preliminary data.</text>
</comment>
<protein>
    <submittedName>
        <fullName evidence="2">Uncharacterized protein</fullName>
    </submittedName>
</protein>
<name>A0A5C5U3G6_9CORY</name>
<evidence type="ECO:0000256" key="1">
    <source>
        <dbReference type="SAM" id="MobiDB-lite"/>
    </source>
</evidence>
<gene>
    <name evidence="2" type="ORF">FRX94_11305</name>
</gene>
<organism evidence="2 3">
    <name type="scientific">Corynebacterium canis</name>
    <dbReference type="NCBI Taxonomy" id="679663"/>
    <lineage>
        <taxon>Bacteria</taxon>
        <taxon>Bacillati</taxon>
        <taxon>Actinomycetota</taxon>
        <taxon>Actinomycetes</taxon>
        <taxon>Mycobacteriales</taxon>
        <taxon>Corynebacteriaceae</taxon>
        <taxon>Corynebacterium</taxon>
    </lineage>
</organism>
<dbReference type="EMBL" id="VOHM01000031">
    <property type="protein sequence ID" value="TWT21021.1"/>
    <property type="molecule type" value="Genomic_DNA"/>
</dbReference>